<dbReference type="SUPFAM" id="SSF81383">
    <property type="entry name" value="F-box domain"/>
    <property type="match status" value="1"/>
</dbReference>
<feature type="region of interest" description="Disordered" evidence="1">
    <location>
        <begin position="1"/>
        <end position="31"/>
    </location>
</feature>
<comment type="caution">
    <text evidence="2">The sequence shown here is derived from an EMBL/GenBank/DDBJ whole genome shotgun (WGS) entry which is preliminary data.</text>
</comment>
<accession>A0A369JXQ7</accession>
<evidence type="ECO:0008006" key="4">
    <source>
        <dbReference type="Google" id="ProtNLM"/>
    </source>
</evidence>
<organism evidence="2 3">
    <name type="scientific">Hypsizygus marmoreus</name>
    <name type="common">White beech mushroom</name>
    <name type="synonym">Agaricus marmoreus</name>
    <dbReference type="NCBI Taxonomy" id="39966"/>
    <lineage>
        <taxon>Eukaryota</taxon>
        <taxon>Fungi</taxon>
        <taxon>Dikarya</taxon>
        <taxon>Basidiomycota</taxon>
        <taxon>Agaricomycotina</taxon>
        <taxon>Agaricomycetes</taxon>
        <taxon>Agaricomycetidae</taxon>
        <taxon>Agaricales</taxon>
        <taxon>Tricholomatineae</taxon>
        <taxon>Lyophyllaceae</taxon>
        <taxon>Hypsizygus</taxon>
    </lineage>
</organism>
<dbReference type="InParanoid" id="A0A369JXQ7"/>
<dbReference type="AlphaFoldDB" id="A0A369JXQ7"/>
<reference evidence="2" key="1">
    <citation type="submission" date="2018-04" db="EMBL/GenBank/DDBJ databases">
        <title>Whole genome sequencing of Hypsizygus marmoreus.</title>
        <authorList>
            <person name="Choi I.-G."/>
            <person name="Min B."/>
            <person name="Kim J.-G."/>
            <person name="Kim S."/>
            <person name="Oh Y.-L."/>
            <person name="Kong W.-S."/>
            <person name="Park H."/>
            <person name="Jeong J."/>
            <person name="Song E.-S."/>
        </authorList>
    </citation>
    <scope>NUCLEOTIDE SEQUENCE [LARGE SCALE GENOMIC DNA]</scope>
    <source>
        <strain evidence="2">51987-8</strain>
    </source>
</reference>
<evidence type="ECO:0000256" key="1">
    <source>
        <dbReference type="SAM" id="MobiDB-lite"/>
    </source>
</evidence>
<sequence>MPGLHRHTKATPDRSHGRVANRKPPPTPVHRRNATITKLTKESLHQIFVLCKRSAAPSERSAPLSLTWVSKSWRSLARSIPQLWTSLELRKSGGGSLPRQVAHWTNLAGDLPMSLAYNFPNNFPHEFWKHPTLSSTIVPFATRVRHLALAVEPK</sequence>
<evidence type="ECO:0000313" key="2">
    <source>
        <dbReference type="EMBL" id="RDB27119.1"/>
    </source>
</evidence>
<protein>
    <recommendedName>
        <fullName evidence="4">F-box domain-containing protein</fullName>
    </recommendedName>
</protein>
<dbReference type="InterPro" id="IPR036047">
    <property type="entry name" value="F-box-like_dom_sf"/>
</dbReference>
<dbReference type="Proteomes" id="UP000076154">
    <property type="component" value="Unassembled WGS sequence"/>
</dbReference>
<evidence type="ECO:0000313" key="3">
    <source>
        <dbReference type="Proteomes" id="UP000076154"/>
    </source>
</evidence>
<keyword evidence="3" id="KW-1185">Reference proteome</keyword>
<proteinExistence type="predicted"/>
<dbReference type="EMBL" id="LUEZ02000018">
    <property type="protein sequence ID" value="RDB27119.1"/>
    <property type="molecule type" value="Genomic_DNA"/>
</dbReference>
<name>A0A369JXQ7_HYPMA</name>
<gene>
    <name evidence="2" type="ORF">Hypma_004600</name>
</gene>
<dbReference type="OrthoDB" id="2978806at2759"/>